<dbReference type="PANTHER" id="PTHR13966">
    <property type="entry name" value="ENDONUCLEASE RELATED"/>
    <property type="match status" value="1"/>
</dbReference>
<feature type="active site" description="Proton acceptor" evidence="8">
    <location>
        <position position="120"/>
    </location>
</feature>
<dbReference type="GO" id="GO:0004519">
    <property type="term" value="F:endonuclease activity"/>
    <property type="evidence" value="ECO:0007669"/>
    <property type="project" value="UniProtKB-UniRule"/>
</dbReference>
<evidence type="ECO:0000256" key="3">
    <source>
        <dbReference type="ARBA" id="ARBA00022722"/>
    </source>
</evidence>
<dbReference type="InterPro" id="IPR040255">
    <property type="entry name" value="Non-specific_endonuclease"/>
</dbReference>
<dbReference type="PANTHER" id="PTHR13966:SF5">
    <property type="entry name" value="ENDONUCLEASE G, MITOCHONDRIAL"/>
    <property type="match status" value="1"/>
</dbReference>
<evidence type="ECO:0000256" key="11">
    <source>
        <dbReference type="SAM" id="MobiDB-lite"/>
    </source>
</evidence>
<feature type="domain" description="DNA/RNA non-specific endonuclease/pyrophosphatase/phosphodiesterase" evidence="14">
    <location>
        <begin position="55"/>
        <end position="244"/>
    </location>
</feature>
<evidence type="ECO:0000313" key="16">
    <source>
        <dbReference type="Proteomes" id="UP000238326"/>
    </source>
</evidence>
<evidence type="ECO:0000256" key="9">
    <source>
        <dbReference type="PIRSR" id="PIRSR640255-2"/>
    </source>
</evidence>
<name>A0A2S9KIL8_9BURK</name>
<feature type="domain" description="ENPP1-3/EXOG-like endonuclease/phosphodiesterase" evidence="13">
    <location>
        <begin position="56"/>
        <end position="244"/>
    </location>
</feature>
<evidence type="ECO:0000256" key="4">
    <source>
        <dbReference type="ARBA" id="ARBA00022723"/>
    </source>
</evidence>
<dbReference type="SMART" id="SM00477">
    <property type="entry name" value="NUC"/>
    <property type="match status" value="1"/>
</dbReference>
<evidence type="ECO:0000256" key="12">
    <source>
        <dbReference type="SAM" id="SignalP"/>
    </source>
</evidence>
<dbReference type="GO" id="GO:0003676">
    <property type="term" value="F:nucleic acid binding"/>
    <property type="evidence" value="ECO:0007669"/>
    <property type="project" value="InterPro"/>
</dbReference>
<comment type="caution">
    <text evidence="15">The sequence shown here is derived from an EMBL/GenBank/DDBJ whole genome shotgun (WGS) entry which is preliminary data.</text>
</comment>
<dbReference type="InterPro" id="IPR044929">
    <property type="entry name" value="DNA/RNA_non-sp_Endonuclease_sf"/>
</dbReference>
<dbReference type="OrthoDB" id="9811262at2"/>
<evidence type="ECO:0000313" key="15">
    <source>
        <dbReference type="EMBL" id="PRD70298.1"/>
    </source>
</evidence>
<evidence type="ECO:0000259" key="14">
    <source>
        <dbReference type="SMART" id="SM00892"/>
    </source>
</evidence>
<dbReference type="PROSITE" id="PS01070">
    <property type="entry name" value="NUCLEASE_NON_SPEC"/>
    <property type="match status" value="1"/>
</dbReference>
<evidence type="ECO:0000256" key="7">
    <source>
        <dbReference type="ARBA" id="ARBA00022842"/>
    </source>
</evidence>
<dbReference type="GO" id="GO:0046872">
    <property type="term" value="F:metal ion binding"/>
    <property type="evidence" value="ECO:0007669"/>
    <property type="project" value="UniProtKB-KW"/>
</dbReference>
<keyword evidence="5 10" id="KW-0255">Endonuclease</keyword>
<evidence type="ECO:0000256" key="5">
    <source>
        <dbReference type="ARBA" id="ARBA00022759"/>
    </source>
</evidence>
<dbReference type="EC" id="3.1.30.-" evidence="10"/>
<proteinExistence type="inferred from homology"/>
<evidence type="ECO:0000256" key="10">
    <source>
        <dbReference type="RuleBase" id="RU366055"/>
    </source>
</evidence>
<gene>
    <name evidence="15" type="ORF">C6P61_01085</name>
</gene>
<dbReference type="EMBL" id="PVLR01000005">
    <property type="protein sequence ID" value="PRD70298.1"/>
    <property type="molecule type" value="Genomic_DNA"/>
</dbReference>
<feature type="binding site" evidence="9">
    <location>
        <position position="150"/>
    </location>
    <ligand>
        <name>Mg(2+)</name>
        <dbReference type="ChEBI" id="CHEBI:18420"/>
        <note>catalytic</note>
    </ligand>
</feature>
<dbReference type="InterPro" id="IPR044925">
    <property type="entry name" value="His-Me_finger_sf"/>
</dbReference>
<feature type="region of interest" description="Disordered" evidence="11">
    <location>
        <begin position="95"/>
        <end position="126"/>
    </location>
</feature>
<protein>
    <recommendedName>
        <fullName evidence="10">Endonuclease</fullName>
        <ecNumber evidence="10">3.1.30.-</ecNumber>
    </recommendedName>
</protein>
<dbReference type="SUPFAM" id="SSF54060">
    <property type="entry name" value="His-Me finger endonucleases"/>
    <property type="match status" value="1"/>
</dbReference>
<feature type="signal peptide" evidence="12">
    <location>
        <begin position="1"/>
        <end position="25"/>
    </location>
</feature>
<evidence type="ECO:0000259" key="13">
    <source>
        <dbReference type="SMART" id="SM00477"/>
    </source>
</evidence>
<keyword evidence="16" id="KW-1185">Reference proteome</keyword>
<feature type="region of interest" description="Disordered" evidence="11">
    <location>
        <begin position="251"/>
        <end position="283"/>
    </location>
</feature>
<keyword evidence="4 9" id="KW-0479">Metal-binding</keyword>
<dbReference type="Proteomes" id="UP000238326">
    <property type="component" value="Unassembled WGS sequence"/>
</dbReference>
<feature type="chain" id="PRO_5015722260" description="Endonuclease" evidence="12">
    <location>
        <begin position="26"/>
        <end position="299"/>
    </location>
</feature>
<dbReference type="InterPro" id="IPR001604">
    <property type="entry name" value="Endo_G_ENPP1-like_dom"/>
</dbReference>
<evidence type="ECO:0000256" key="8">
    <source>
        <dbReference type="PIRSR" id="PIRSR640255-1"/>
    </source>
</evidence>
<dbReference type="InterPro" id="IPR020821">
    <property type="entry name" value="ENPP1-3/EXOG-like_nuc-like"/>
</dbReference>
<dbReference type="SMART" id="SM00892">
    <property type="entry name" value="Endonuclease_NS"/>
    <property type="match status" value="1"/>
</dbReference>
<evidence type="ECO:0000256" key="2">
    <source>
        <dbReference type="ARBA" id="ARBA00010052"/>
    </source>
</evidence>
<dbReference type="Pfam" id="PF01223">
    <property type="entry name" value="Endonuclease_NS"/>
    <property type="match status" value="1"/>
</dbReference>
<feature type="compositionally biased region" description="Basic and acidic residues" evidence="11">
    <location>
        <begin position="95"/>
        <end position="120"/>
    </location>
</feature>
<dbReference type="InterPro" id="IPR018524">
    <property type="entry name" value="DNA/RNA_endonuclease_AS"/>
</dbReference>
<keyword evidence="7" id="KW-0460">Magnesium</keyword>
<keyword evidence="12" id="KW-0732">Signal</keyword>
<sequence length="299" mass="32495">MKFTYPLIAATLAVITVTAAGPALANGTDCPQHFAGGQPPQIVNAKFKPRTQELCFEAFAVLHSGISRTPLYTAERLTRKNLEAAKALSRKDSFHAEDRLPERDRAELSDYARSGYDRGHMAPNADMPTRKAQAESFSLANMVPQIHENNAGVWAGIEAAARELARDEGELYVISGPAFIGKDIQQIGRVLVPTHVWKVLYSPKQQRAGAYLVTNDKTKEYAVLSIAELQKLAGIDALPGLPAQAREQAMSLPKPQGNRGGGGGSSKKTEPQQQPQEDEFTLRDASRLLLNLLQGVLGK</sequence>
<organism evidence="15 16">
    <name type="scientific">Malikia spinosa</name>
    <dbReference type="NCBI Taxonomy" id="86180"/>
    <lineage>
        <taxon>Bacteria</taxon>
        <taxon>Pseudomonadati</taxon>
        <taxon>Pseudomonadota</taxon>
        <taxon>Betaproteobacteria</taxon>
        <taxon>Burkholderiales</taxon>
        <taxon>Comamonadaceae</taxon>
        <taxon>Malikia</taxon>
    </lineage>
</organism>
<accession>A0A2S9KIL8</accession>
<dbReference type="Gene3D" id="3.40.570.10">
    <property type="entry name" value="Extracellular Endonuclease, subunit A"/>
    <property type="match status" value="1"/>
</dbReference>
<evidence type="ECO:0000256" key="1">
    <source>
        <dbReference type="ARBA" id="ARBA00001946"/>
    </source>
</evidence>
<comment type="similarity">
    <text evidence="2 10">Belongs to the DNA/RNA non-specific endonuclease family.</text>
</comment>
<dbReference type="AlphaFoldDB" id="A0A2S9KIL8"/>
<keyword evidence="3 10" id="KW-0540">Nuclease</keyword>
<comment type="cofactor">
    <cofactor evidence="1 10">
        <name>Mg(2+)</name>
        <dbReference type="ChEBI" id="CHEBI:18420"/>
    </cofactor>
</comment>
<reference evidence="15 16" key="1">
    <citation type="submission" date="2018-03" db="EMBL/GenBank/DDBJ databases">
        <title>Comparative genomics illustrates the genes involved in a hyperalkaliphilic mechanisms of Serpentinomonas isolated from highly-alkaline calcium-rich serpentinized springs.</title>
        <authorList>
            <person name="Suzuki S."/>
            <person name="Ishii S."/>
            <person name="Walworth N."/>
            <person name="Bird L."/>
            <person name="Kuenen J.G."/>
            <person name="Nealson K.H."/>
        </authorList>
    </citation>
    <scope>NUCLEOTIDE SEQUENCE [LARGE SCALE GENOMIC DNA]</scope>
    <source>
        <strain evidence="15 16">83</strain>
    </source>
</reference>
<evidence type="ECO:0000256" key="6">
    <source>
        <dbReference type="ARBA" id="ARBA00022801"/>
    </source>
</evidence>
<dbReference type="GO" id="GO:0016787">
    <property type="term" value="F:hydrolase activity"/>
    <property type="evidence" value="ECO:0007669"/>
    <property type="project" value="UniProtKB-KW"/>
</dbReference>
<keyword evidence="6 10" id="KW-0378">Hydrolase</keyword>
<dbReference type="RefSeq" id="WP_105728079.1">
    <property type="nucleotide sequence ID" value="NZ_PVLR01000005.1"/>
</dbReference>